<dbReference type="SUPFAM" id="SSF48179">
    <property type="entry name" value="6-phosphogluconate dehydrogenase C-terminal domain-like"/>
    <property type="match status" value="1"/>
</dbReference>
<dbReference type="RefSeq" id="WP_338889506.1">
    <property type="nucleotide sequence ID" value="NZ_CP147846.1"/>
</dbReference>
<comment type="similarity">
    <text evidence="1">Belongs to the mannitol dehydrogenase family.</text>
</comment>
<dbReference type="SUPFAM" id="SSF51735">
    <property type="entry name" value="NAD(P)-binding Rossmann-fold domains"/>
    <property type="match status" value="1"/>
</dbReference>
<name>A0ABZ2PM46_9NOCA</name>
<evidence type="ECO:0000259" key="7">
    <source>
        <dbReference type="Pfam" id="PF01232"/>
    </source>
</evidence>
<dbReference type="Gene3D" id="1.10.1040.10">
    <property type="entry name" value="N-(1-d-carboxylethyl)-l-norvaline Dehydrogenase, domain 2"/>
    <property type="match status" value="1"/>
</dbReference>
<organism evidence="9 10">
    <name type="scientific">Rhodococcus sovatensis</name>
    <dbReference type="NCBI Taxonomy" id="1805840"/>
    <lineage>
        <taxon>Bacteria</taxon>
        <taxon>Bacillati</taxon>
        <taxon>Actinomycetota</taxon>
        <taxon>Actinomycetes</taxon>
        <taxon>Mycobacteriales</taxon>
        <taxon>Nocardiaceae</taxon>
        <taxon>Rhodococcus</taxon>
    </lineage>
</organism>
<proteinExistence type="inferred from homology"/>
<keyword evidence="10" id="KW-1185">Reference proteome</keyword>
<sequence>MTRLSGATAPDVVRPTTRGIIHLGLGAFHRAHQAAFTHEASLLTGDTSWGIVGVTQRSSRVAAQLLPQDGLFTLVEKGVGVERASVIGSIIEVISAVEDPAAVVESIGDPDVRIVSLTVTEKGYRLDPATGRLRLDDSDIVADLAGRAPRTVIGQLVAGIALRRKTDSPLTVLCCDNLPHNGRLLANVVADYVARGQDSDRLGRWISENVAFPSSMVDRIVPATTEEDRSWLHEKTGLHDEALVVSEPFRQWIVEDAFATDRPAWDLVGVQFVADVEPWETMKLRVLNATHSLLAYLGGRAGYVTIAEAVADPALASLSRRMIVENISPTIDPGLNVSAYGEEVLRRFANPNLPHTTGQVAMDGSQKLGPRILGTVRDARAMRGPTIWLAVAVAAWVRFVIDETLDGRVLDDPMAGILGAAASSPDPVAALLGIERIFGTDLGAESEFGLQVARAARLLETGSVAETETELS</sequence>
<dbReference type="InterPro" id="IPR036291">
    <property type="entry name" value="NAD(P)-bd_dom_sf"/>
</dbReference>
<evidence type="ECO:0000256" key="2">
    <source>
        <dbReference type="ARBA" id="ARBA00012939"/>
    </source>
</evidence>
<feature type="domain" description="Mannitol dehydrogenase N-terminal" evidence="7">
    <location>
        <begin position="19"/>
        <end position="266"/>
    </location>
</feature>
<dbReference type="GO" id="GO:0016491">
    <property type="term" value="F:oxidoreductase activity"/>
    <property type="evidence" value="ECO:0007669"/>
    <property type="project" value="UniProtKB-KW"/>
</dbReference>
<dbReference type="EMBL" id="CP147846">
    <property type="protein sequence ID" value="WXG68968.1"/>
    <property type="molecule type" value="Genomic_DNA"/>
</dbReference>
<dbReference type="PANTHER" id="PTHR43362:SF1">
    <property type="entry name" value="MANNITOL DEHYDROGENASE 2-RELATED"/>
    <property type="match status" value="1"/>
</dbReference>
<dbReference type="EC" id="1.1.1.17" evidence="2"/>
<comment type="catalytic activity">
    <reaction evidence="6">
        <text>D-mannitol 1-phosphate + NAD(+) = beta-D-fructose 6-phosphate + NADH + H(+)</text>
        <dbReference type="Rhea" id="RHEA:19661"/>
        <dbReference type="ChEBI" id="CHEBI:15378"/>
        <dbReference type="ChEBI" id="CHEBI:57540"/>
        <dbReference type="ChEBI" id="CHEBI:57634"/>
        <dbReference type="ChEBI" id="CHEBI:57945"/>
        <dbReference type="ChEBI" id="CHEBI:61381"/>
        <dbReference type="EC" id="1.1.1.17"/>
    </reaction>
</comment>
<dbReference type="InterPro" id="IPR023027">
    <property type="entry name" value="Mannitol_DH_CS"/>
</dbReference>
<evidence type="ECO:0000256" key="4">
    <source>
        <dbReference type="ARBA" id="ARBA00023002"/>
    </source>
</evidence>
<dbReference type="InterPro" id="IPR050988">
    <property type="entry name" value="Mannitol_DH/Oxidoreductase"/>
</dbReference>
<evidence type="ECO:0000313" key="10">
    <source>
        <dbReference type="Proteomes" id="UP001432000"/>
    </source>
</evidence>
<dbReference type="PRINTS" id="PR00084">
    <property type="entry name" value="MTLDHDRGNASE"/>
</dbReference>
<dbReference type="PROSITE" id="PS00974">
    <property type="entry name" value="MANNITOL_DHGENASE"/>
    <property type="match status" value="1"/>
</dbReference>
<dbReference type="InterPro" id="IPR013118">
    <property type="entry name" value="Mannitol_DH_C"/>
</dbReference>
<keyword evidence="5" id="KW-0520">NAD</keyword>
<dbReference type="InterPro" id="IPR013131">
    <property type="entry name" value="Mannitol_DH_N"/>
</dbReference>
<dbReference type="Pfam" id="PF08125">
    <property type="entry name" value="Mannitol_dh_C"/>
    <property type="match status" value="1"/>
</dbReference>
<evidence type="ECO:0000259" key="8">
    <source>
        <dbReference type="Pfam" id="PF08125"/>
    </source>
</evidence>
<evidence type="ECO:0000313" key="9">
    <source>
        <dbReference type="EMBL" id="WXG68968.1"/>
    </source>
</evidence>
<gene>
    <name evidence="9" type="ORF">WDS16_28005</name>
</gene>
<reference evidence="9 10" key="1">
    <citation type="submission" date="2024-03" db="EMBL/GenBank/DDBJ databases">
        <title>Natural products discovery in diverse microorganisms through a two-stage MS feature dereplication strategy.</title>
        <authorList>
            <person name="Zhang R."/>
        </authorList>
    </citation>
    <scope>NUCLEOTIDE SEQUENCE [LARGE SCALE GENOMIC DNA]</scope>
    <source>
        <strain evidence="9 10">18930</strain>
    </source>
</reference>
<keyword evidence="4 9" id="KW-0560">Oxidoreductase</keyword>
<dbReference type="InterPro" id="IPR013328">
    <property type="entry name" value="6PGD_dom2"/>
</dbReference>
<dbReference type="Gene3D" id="3.40.50.720">
    <property type="entry name" value="NAD(P)-binding Rossmann-like Domain"/>
    <property type="match status" value="1"/>
</dbReference>
<evidence type="ECO:0000256" key="1">
    <source>
        <dbReference type="ARBA" id="ARBA00006541"/>
    </source>
</evidence>
<dbReference type="PANTHER" id="PTHR43362">
    <property type="entry name" value="MANNITOL DEHYDROGENASE DSF1-RELATED"/>
    <property type="match status" value="1"/>
</dbReference>
<dbReference type="InterPro" id="IPR008927">
    <property type="entry name" value="6-PGluconate_DH-like_C_sf"/>
</dbReference>
<protein>
    <recommendedName>
        <fullName evidence="3">Mannitol-1-phosphate 5-dehydrogenase</fullName>
        <ecNumber evidence="2">1.1.1.17</ecNumber>
    </recommendedName>
</protein>
<evidence type="ECO:0000256" key="6">
    <source>
        <dbReference type="ARBA" id="ARBA00048615"/>
    </source>
</evidence>
<dbReference type="InterPro" id="IPR000669">
    <property type="entry name" value="Mannitol_DH"/>
</dbReference>
<feature type="domain" description="Mannitol dehydrogenase C-terminal" evidence="8">
    <location>
        <begin position="275"/>
        <end position="455"/>
    </location>
</feature>
<dbReference type="Pfam" id="PF01232">
    <property type="entry name" value="Mannitol_dh"/>
    <property type="match status" value="1"/>
</dbReference>
<dbReference type="Proteomes" id="UP001432000">
    <property type="component" value="Chromosome"/>
</dbReference>
<accession>A0ABZ2PM46</accession>
<evidence type="ECO:0000256" key="3">
    <source>
        <dbReference type="ARBA" id="ARBA00016219"/>
    </source>
</evidence>
<evidence type="ECO:0000256" key="5">
    <source>
        <dbReference type="ARBA" id="ARBA00023027"/>
    </source>
</evidence>